<dbReference type="InterPro" id="IPR009057">
    <property type="entry name" value="Homeodomain-like_sf"/>
</dbReference>
<dbReference type="PROSITE" id="PS50977">
    <property type="entry name" value="HTH_TETR_2"/>
    <property type="match status" value="1"/>
</dbReference>
<dbReference type="InterPro" id="IPR036271">
    <property type="entry name" value="Tet_transcr_reg_TetR-rel_C_sf"/>
</dbReference>
<feature type="transmembrane region" description="Helical" evidence="3">
    <location>
        <begin position="158"/>
        <end position="179"/>
    </location>
</feature>
<dbReference type="OrthoDB" id="9812484at2"/>
<dbReference type="GO" id="GO:0000976">
    <property type="term" value="F:transcription cis-regulatory region binding"/>
    <property type="evidence" value="ECO:0007669"/>
    <property type="project" value="TreeGrafter"/>
</dbReference>
<dbReference type="STRING" id="644282.Deba_2973"/>
<dbReference type="GO" id="GO:0003700">
    <property type="term" value="F:DNA-binding transcription factor activity"/>
    <property type="evidence" value="ECO:0007669"/>
    <property type="project" value="TreeGrafter"/>
</dbReference>
<feature type="domain" description="HTH tetR-type" evidence="4">
    <location>
        <begin position="11"/>
        <end position="71"/>
    </location>
</feature>
<dbReference type="AlphaFoldDB" id="E1QKW7"/>
<feature type="DNA-binding region" description="H-T-H motif" evidence="2">
    <location>
        <begin position="34"/>
        <end position="53"/>
    </location>
</feature>
<evidence type="ECO:0000256" key="2">
    <source>
        <dbReference type="PROSITE-ProRule" id="PRU00335"/>
    </source>
</evidence>
<reference evidence="5 6" key="1">
    <citation type="journal article" date="2010" name="Stand. Genomic Sci.">
        <title>Complete genome sequence of Desulfarculus baarsii type strain (2st14).</title>
        <authorList>
            <person name="Sun H."/>
            <person name="Spring S."/>
            <person name="Lapidus A."/>
            <person name="Davenport K."/>
            <person name="Del Rio T.G."/>
            <person name="Tice H."/>
            <person name="Nolan M."/>
            <person name="Copeland A."/>
            <person name="Cheng J.F."/>
            <person name="Lucas S."/>
            <person name="Tapia R."/>
            <person name="Goodwin L."/>
            <person name="Pitluck S."/>
            <person name="Ivanova N."/>
            <person name="Pagani I."/>
            <person name="Mavromatis K."/>
            <person name="Ovchinnikova G."/>
            <person name="Pati A."/>
            <person name="Chen A."/>
            <person name="Palaniappan K."/>
            <person name="Hauser L."/>
            <person name="Chang Y.J."/>
            <person name="Jeffries C.D."/>
            <person name="Detter J.C."/>
            <person name="Han C."/>
            <person name="Rohde M."/>
            <person name="Brambilla E."/>
            <person name="Goker M."/>
            <person name="Woyke T."/>
            <person name="Bristow J."/>
            <person name="Eisen J.A."/>
            <person name="Markowitz V."/>
            <person name="Hugenholtz P."/>
            <person name="Kyrpides N.C."/>
            <person name="Klenk H.P."/>
            <person name="Land M."/>
        </authorList>
    </citation>
    <scope>NUCLEOTIDE SEQUENCE [LARGE SCALE GENOMIC DNA]</scope>
    <source>
        <strain evidence="6">ATCC 33931 / DSM 2075 / LMG 7858 / VKM B-1802 / 2st14</strain>
    </source>
</reference>
<keyword evidence="3" id="KW-0812">Transmembrane</keyword>
<dbReference type="SUPFAM" id="SSF46689">
    <property type="entry name" value="Homeodomain-like"/>
    <property type="match status" value="1"/>
</dbReference>
<dbReference type="InterPro" id="IPR050109">
    <property type="entry name" value="HTH-type_TetR-like_transc_reg"/>
</dbReference>
<dbReference type="PANTHER" id="PTHR30055:SF226">
    <property type="entry name" value="HTH-TYPE TRANSCRIPTIONAL REGULATOR PKSA"/>
    <property type="match status" value="1"/>
</dbReference>
<accession>E1QKW7</accession>
<protein>
    <submittedName>
        <fullName evidence="5">Transcriptional regulator, TetR family</fullName>
    </submittedName>
</protein>
<dbReference type="SUPFAM" id="SSF48498">
    <property type="entry name" value="Tetracyclin repressor-like, C-terminal domain"/>
    <property type="match status" value="1"/>
</dbReference>
<evidence type="ECO:0000313" key="6">
    <source>
        <dbReference type="Proteomes" id="UP000009047"/>
    </source>
</evidence>
<dbReference type="PRINTS" id="PR00455">
    <property type="entry name" value="HTHTETR"/>
</dbReference>
<gene>
    <name evidence="5" type="ordered locus">Deba_2973</name>
</gene>
<evidence type="ECO:0000256" key="1">
    <source>
        <dbReference type="ARBA" id="ARBA00023125"/>
    </source>
</evidence>
<name>E1QKW7_DESB2</name>
<keyword evidence="3" id="KW-1133">Transmembrane helix</keyword>
<proteinExistence type="predicted"/>
<dbReference type="Pfam" id="PF00440">
    <property type="entry name" value="TetR_N"/>
    <property type="match status" value="1"/>
</dbReference>
<dbReference type="KEGG" id="dbr:Deba_2973"/>
<sequence>MPKETFKNIPEAKRQKFLNEAALLFAGKGYAGADMGELARRAGVSKGSIYNYFESKEDLFLYVCSFNLELSRQAIYGTMDPDWDIYRQIEHIFESGARFIGDHPEFMVIYLSMSAPGMEQFSRALARETEKFTSDHLKRELAKGIAAGVVRADLDIKLTAFIVNGLYILFLSSLMSAYFQIRMSEYMEIEGAITPETTREFLQKTVDHIHKLLRPPAVK</sequence>
<keyword evidence="1 2" id="KW-0238">DNA-binding</keyword>
<evidence type="ECO:0000259" key="4">
    <source>
        <dbReference type="PROSITE" id="PS50977"/>
    </source>
</evidence>
<dbReference type="Proteomes" id="UP000009047">
    <property type="component" value="Chromosome"/>
</dbReference>
<dbReference type="eggNOG" id="COG1309">
    <property type="taxonomic scope" value="Bacteria"/>
</dbReference>
<dbReference type="RefSeq" id="WP_013259763.1">
    <property type="nucleotide sequence ID" value="NC_014365.1"/>
</dbReference>
<evidence type="ECO:0000256" key="3">
    <source>
        <dbReference type="SAM" id="Phobius"/>
    </source>
</evidence>
<evidence type="ECO:0000313" key="5">
    <source>
        <dbReference type="EMBL" id="ADK86326.1"/>
    </source>
</evidence>
<keyword evidence="3" id="KW-0472">Membrane</keyword>
<keyword evidence="6" id="KW-1185">Reference proteome</keyword>
<dbReference type="Gene3D" id="1.10.357.10">
    <property type="entry name" value="Tetracycline Repressor, domain 2"/>
    <property type="match status" value="1"/>
</dbReference>
<organism evidence="5 6">
    <name type="scientific">Desulfarculus baarsii (strain ATCC 33931 / DSM 2075 / LMG 7858 / VKM B-1802 / 2st14)</name>
    <dbReference type="NCBI Taxonomy" id="644282"/>
    <lineage>
        <taxon>Bacteria</taxon>
        <taxon>Pseudomonadati</taxon>
        <taxon>Thermodesulfobacteriota</taxon>
        <taxon>Desulfarculia</taxon>
        <taxon>Desulfarculales</taxon>
        <taxon>Desulfarculaceae</taxon>
        <taxon>Desulfarculus</taxon>
    </lineage>
</organism>
<dbReference type="InterPro" id="IPR001647">
    <property type="entry name" value="HTH_TetR"/>
</dbReference>
<dbReference type="HOGENOM" id="CLU_069356_45_1_7"/>
<dbReference type="EMBL" id="CP002085">
    <property type="protein sequence ID" value="ADK86326.1"/>
    <property type="molecule type" value="Genomic_DNA"/>
</dbReference>
<dbReference type="PANTHER" id="PTHR30055">
    <property type="entry name" value="HTH-TYPE TRANSCRIPTIONAL REGULATOR RUTR"/>
    <property type="match status" value="1"/>
</dbReference>